<dbReference type="EMBL" id="JAQQFN010000031">
    <property type="protein sequence ID" value="MFL9887818.1"/>
    <property type="molecule type" value="Genomic_DNA"/>
</dbReference>
<organism evidence="1 2">
    <name type="scientific">Paraburkholderia agricolaris</name>
    <dbReference type="NCBI Taxonomy" id="2152888"/>
    <lineage>
        <taxon>Bacteria</taxon>
        <taxon>Pseudomonadati</taxon>
        <taxon>Pseudomonadota</taxon>
        <taxon>Betaproteobacteria</taxon>
        <taxon>Burkholderiales</taxon>
        <taxon>Burkholderiaceae</taxon>
        <taxon>Paraburkholderia</taxon>
    </lineage>
</organism>
<accession>A0ABW8ZZK4</accession>
<proteinExistence type="predicted"/>
<gene>
    <name evidence="1" type="ORF">PQR66_32670</name>
</gene>
<sequence length="254" mass="28050">MKPATRFLFTAIGVICAVPAFFCGRDLASKQDAKKASVSAAGLSDTRVWINPFSKTSPAYRETEEFHQWLLANKKLADEVGAVGPADKLVRSGQMVNSGMARLPTNLLEQRLSSVNKILASLDTHMCSKYIKGKMPESEFQSYAFPVMESFDDTEAKAWFFANRFALEAELDRSPIIVLSTGEALQGVQMIAQSIYQPQSRAFLSGLANLNSESDENACATARTLYTKGNSLPEPYRGYIARLLLTMDNGRQRL</sequence>
<dbReference type="Proteomes" id="UP001629249">
    <property type="component" value="Unassembled WGS sequence"/>
</dbReference>
<evidence type="ECO:0000313" key="1">
    <source>
        <dbReference type="EMBL" id="MFL9887818.1"/>
    </source>
</evidence>
<name>A0ABW8ZZK4_9BURK</name>
<protein>
    <submittedName>
        <fullName evidence="1">Uncharacterized protein</fullName>
    </submittedName>
</protein>
<evidence type="ECO:0000313" key="2">
    <source>
        <dbReference type="Proteomes" id="UP001629249"/>
    </source>
</evidence>
<comment type="caution">
    <text evidence="1">The sequence shown here is derived from an EMBL/GenBank/DDBJ whole genome shotgun (WGS) entry which is preliminary data.</text>
</comment>
<keyword evidence="2" id="KW-1185">Reference proteome</keyword>
<reference evidence="1 2" key="1">
    <citation type="journal article" date="2024" name="Chem. Sci.">
        <title>Discovery of megapolipeptins by genome mining of a Burkholderiales bacteria collection.</title>
        <authorList>
            <person name="Paulo B.S."/>
            <person name="Recchia M.J.J."/>
            <person name="Lee S."/>
            <person name="Fergusson C.H."/>
            <person name="Romanowski S.B."/>
            <person name="Hernandez A."/>
            <person name="Krull N."/>
            <person name="Liu D.Y."/>
            <person name="Cavanagh H."/>
            <person name="Bos A."/>
            <person name="Gray C.A."/>
            <person name="Murphy B.T."/>
            <person name="Linington R.G."/>
            <person name="Eustaquio A.S."/>
        </authorList>
    </citation>
    <scope>NUCLEOTIDE SEQUENCE [LARGE SCALE GENOMIC DNA]</scope>
    <source>
        <strain evidence="1 2">RL16-012-BIC-B</strain>
    </source>
</reference>
<dbReference type="RefSeq" id="WP_408332891.1">
    <property type="nucleotide sequence ID" value="NZ_JAQQFH010000033.1"/>
</dbReference>